<feature type="domain" description="Glucose-methanol-choline oxidoreductase N-terminal" evidence="7">
    <location>
        <begin position="83"/>
        <end position="106"/>
    </location>
</feature>
<dbReference type="AlphaFoldDB" id="A0A3N1MES2"/>
<evidence type="ECO:0000256" key="2">
    <source>
        <dbReference type="ARBA" id="ARBA00010790"/>
    </source>
</evidence>
<dbReference type="Proteomes" id="UP000278222">
    <property type="component" value="Unassembled WGS sequence"/>
</dbReference>
<evidence type="ECO:0000256" key="6">
    <source>
        <dbReference type="RuleBase" id="RU003968"/>
    </source>
</evidence>
<dbReference type="NCBIfam" id="NF002550">
    <property type="entry name" value="PRK02106.1"/>
    <property type="match status" value="1"/>
</dbReference>
<dbReference type="OrthoDB" id="9785276at2"/>
<evidence type="ECO:0000259" key="7">
    <source>
        <dbReference type="PROSITE" id="PS00623"/>
    </source>
</evidence>
<proteinExistence type="inferred from homology"/>
<dbReference type="PANTHER" id="PTHR11552">
    <property type="entry name" value="GLUCOSE-METHANOL-CHOLINE GMC OXIDOREDUCTASE"/>
    <property type="match status" value="1"/>
</dbReference>
<name>A0A3N1MES2_9PROT</name>
<evidence type="ECO:0000256" key="3">
    <source>
        <dbReference type="ARBA" id="ARBA00022630"/>
    </source>
</evidence>
<dbReference type="GO" id="GO:0016614">
    <property type="term" value="F:oxidoreductase activity, acting on CH-OH group of donors"/>
    <property type="evidence" value="ECO:0007669"/>
    <property type="project" value="InterPro"/>
</dbReference>
<comment type="similarity">
    <text evidence="2 6">Belongs to the GMC oxidoreductase family.</text>
</comment>
<dbReference type="SUPFAM" id="SSF54373">
    <property type="entry name" value="FAD-linked reductases, C-terminal domain"/>
    <property type="match status" value="1"/>
</dbReference>
<comment type="caution">
    <text evidence="9">The sequence shown here is derived from an EMBL/GenBank/DDBJ whole genome shotgun (WGS) entry which is preliminary data.</text>
</comment>
<protein>
    <submittedName>
        <fullName evidence="9">Choline dehydrogenase</fullName>
    </submittedName>
</protein>
<feature type="binding site" evidence="5">
    <location>
        <position position="85"/>
    </location>
    <ligand>
        <name>FAD</name>
        <dbReference type="ChEBI" id="CHEBI:57692"/>
    </ligand>
</feature>
<dbReference type="PANTHER" id="PTHR11552:SF147">
    <property type="entry name" value="CHOLINE DEHYDROGENASE, MITOCHONDRIAL"/>
    <property type="match status" value="1"/>
</dbReference>
<comment type="cofactor">
    <cofactor evidence="1 5">
        <name>FAD</name>
        <dbReference type="ChEBI" id="CHEBI:57692"/>
    </cofactor>
</comment>
<dbReference type="GO" id="GO:0050660">
    <property type="term" value="F:flavin adenine dinucleotide binding"/>
    <property type="evidence" value="ECO:0007669"/>
    <property type="project" value="InterPro"/>
</dbReference>
<organism evidence="9 10">
    <name type="scientific">Stella humosa</name>
    <dbReference type="NCBI Taxonomy" id="94"/>
    <lineage>
        <taxon>Bacteria</taxon>
        <taxon>Pseudomonadati</taxon>
        <taxon>Pseudomonadota</taxon>
        <taxon>Alphaproteobacteria</taxon>
        <taxon>Rhodospirillales</taxon>
        <taxon>Stellaceae</taxon>
        <taxon>Stella</taxon>
    </lineage>
</organism>
<dbReference type="SUPFAM" id="SSF51905">
    <property type="entry name" value="FAD/NAD(P)-binding domain"/>
    <property type="match status" value="1"/>
</dbReference>
<evidence type="ECO:0000259" key="8">
    <source>
        <dbReference type="PROSITE" id="PS00624"/>
    </source>
</evidence>
<feature type="domain" description="Glucose-methanol-choline oxidoreductase N-terminal" evidence="8">
    <location>
        <begin position="255"/>
        <end position="269"/>
    </location>
</feature>
<reference evidence="9 10" key="1">
    <citation type="submission" date="2018-11" db="EMBL/GenBank/DDBJ databases">
        <title>Genomic Encyclopedia of Type Strains, Phase IV (KMG-IV): sequencing the most valuable type-strain genomes for metagenomic binning, comparative biology and taxonomic classification.</title>
        <authorList>
            <person name="Goeker M."/>
        </authorList>
    </citation>
    <scope>NUCLEOTIDE SEQUENCE [LARGE SCALE GENOMIC DNA]</scope>
    <source>
        <strain evidence="9 10">DSM 5900</strain>
    </source>
</reference>
<dbReference type="InterPro" id="IPR036188">
    <property type="entry name" value="FAD/NAD-bd_sf"/>
</dbReference>
<evidence type="ECO:0000313" key="10">
    <source>
        <dbReference type="Proteomes" id="UP000278222"/>
    </source>
</evidence>
<keyword evidence="4 5" id="KW-0274">FAD</keyword>
<dbReference type="PROSITE" id="PS00624">
    <property type="entry name" value="GMC_OXRED_2"/>
    <property type="match status" value="1"/>
</dbReference>
<dbReference type="Pfam" id="PF05199">
    <property type="entry name" value="GMC_oxred_C"/>
    <property type="match status" value="1"/>
</dbReference>
<dbReference type="InterPro" id="IPR012132">
    <property type="entry name" value="GMC_OxRdtase"/>
</dbReference>
<evidence type="ECO:0000313" key="9">
    <source>
        <dbReference type="EMBL" id="ROQ01799.1"/>
    </source>
</evidence>
<accession>A0A3N1MES2</accession>
<dbReference type="Gene3D" id="3.50.50.60">
    <property type="entry name" value="FAD/NAD(P)-binding domain"/>
    <property type="match status" value="1"/>
</dbReference>
<dbReference type="InterPro" id="IPR000172">
    <property type="entry name" value="GMC_OxRdtase_N"/>
</dbReference>
<keyword evidence="3 6" id="KW-0285">Flavoprotein</keyword>
<keyword evidence="10" id="KW-1185">Reference proteome</keyword>
<sequence>MSPQQFDYIVVGAGSSGCVLANRLSADGRHRVLLLEAGPKDTNPWIHIPVGYVKNLRNPGVNWCYETEPDPGINGRKSYWPRGRVLGGSSSINGLIYIRGQREDYDHWRQLGNRGWSFEDVLPYFKKAERQERGASDLHGADGPLSVEDLRQKHELCEAFIESCQAIGIPRNDDFNGAEQEGAGYYQLTNRNGRRCSAAVAYLRPAKGRANLKIETGALASRVLLDGRKAVGIEYRQGGTVRQAMASREVILSGGAINSPQLLLLSGIGPGAHLQERGIAVAHDLPGVGQNLQDHFQARIAYRCTRPITVNDDIRSWWRTLKMGLEYATRRTGAMTIGAGQVGLFAKTRPELATPDVQYHFILFSSDGAGLAPHPFPGFTNSVCQLRPESRGTITLRDADPATHPAIRPNYLSAETDRRTMVDGLKLARRLGEQAPLAAYVAGEHIPGPGVVSDDEILEFARQTGSTIYHPTSTCMMGQGPGAVVDAELRVHGIGRLRVVDCSIMPTVVSGNTNAPAIMIGEKASDLILNAKAA</sequence>
<dbReference type="RefSeq" id="WP_123688529.1">
    <property type="nucleotide sequence ID" value="NZ_AP019700.1"/>
</dbReference>
<dbReference type="PIRSF" id="PIRSF000137">
    <property type="entry name" value="Alcohol_oxidase"/>
    <property type="match status" value="1"/>
</dbReference>
<dbReference type="Pfam" id="PF00732">
    <property type="entry name" value="GMC_oxred_N"/>
    <property type="match status" value="1"/>
</dbReference>
<evidence type="ECO:0000256" key="5">
    <source>
        <dbReference type="PIRSR" id="PIRSR000137-2"/>
    </source>
</evidence>
<dbReference type="Gene3D" id="3.30.560.10">
    <property type="entry name" value="Glucose Oxidase, domain 3"/>
    <property type="match status" value="1"/>
</dbReference>
<dbReference type="EMBL" id="RJKX01000011">
    <property type="protein sequence ID" value="ROQ01799.1"/>
    <property type="molecule type" value="Genomic_DNA"/>
</dbReference>
<evidence type="ECO:0000256" key="1">
    <source>
        <dbReference type="ARBA" id="ARBA00001974"/>
    </source>
</evidence>
<gene>
    <name evidence="9" type="ORF">EDC65_0986</name>
</gene>
<evidence type="ECO:0000256" key="4">
    <source>
        <dbReference type="ARBA" id="ARBA00022827"/>
    </source>
</evidence>
<dbReference type="InterPro" id="IPR007867">
    <property type="entry name" value="GMC_OxRtase_C"/>
</dbReference>
<dbReference type="PROSITE" id="PS00623">
    <property type="entry name" value="GMC_OXRED_1"/>
    <property type="match status" value="1"/>
</dbReference>